<proteinExistence type="predicted"/>
<dbReference type="Gene3D" id="3.40.50.1240">
    <property type="entry name" value="Phosphoglycerate mutase-like"/>
    <property type="match status" value="1"/>
</dbReference>
<keyword evidence="2" id="KW-1185">Reference proteome</keyword>
<accession>A0A8J3RV50</accession>
<organism evidence="1 2">
    <name type="scientific">Planobispora rosea</name>
    <dbReference type="NCBI Taxonomy" id="35762"/>
    <lineage>
        <taxon>Bacteria</taxon>
        <taxon>Bacillati</taxon>
        <taxon>Actinomycetota</taxon>
        <taxon>Actinomycetes</taxon>
        <taxon>Streptosporangiales</taxon>
        <taxon>Streptosporangiaceae</taxon>
        <taxon>Planobispora</taxon>
    </lineage>
</organism>
<dbReference type="SMART" id="SM00855">
    <property type="entry name" value="PGAM"/>
    <property type="match status" value="1"/>
</dbReference>
<dbReference type="InterPro" id="IPR013078">
    <property type="entry name" value="His_Pase_superF_clade-1"/>
</dbReference>
<dbReference type="RefSeq" id="WP_189241830.1">
    <property type="nucleotide sequence ID" value="NZ_BMQP01000005.1"/>
</dbReference>
<comment type="caution">
    <text evidence="1">The sequence shown here is derived from an EMBL/GenBank/DDBJ whole genome shotgun (WGS) entry which is preliminary data.</text>
</comment>
<sequence length="204" mass="21283">MTAPGGTTRLLLVCHASTRATARAAFPGDEPLDERGLRRAAALAPLAGAVEGGRNREGQAGPGRVRVVRAAERRCAQTAEALGLRAGEDPDPLLADCDYGRWRGMTLAEVEAAEPEALAAWLTDPAAAPHGGETILGLIGRVAGWLAGTAPGRTVAVTHPAVIRAAVVHALAAPARSFWRVDVAPLARVTLTGRDGRWRLGYPE</sequence>
<name>A0A8J3RV50_PLARO</name>
<reference evidence="1" key="1">
    <citation type="submission" date="2021-01" db="EMBL/GenBank/DDBJ databases">
        <title>Whole genome shotgun sequence of Planobispora rosea NBRC 15558.</title>
        <authorList>
            <person name="Komaki H."/>
            <person name="Tamura T."/>
        </authorList>
    </citation>
    <scope>NUCLEOTIDE SEQUENCE</scope>
    <source>
        <strain evidence="1">NBRC 15558</strain>
    </source>
</reference>
<dbReference type="EMBL" id="BOOI01000015">
    <property type="protein sequence ID" value="GIH83636.1"/>
    <property type="molecule type" value="Genomic_DNA"/>
</dbReference>
<protein>
    <submittedName>
        <fullName evidence="1">Phosphoglycerate mutase</fullName>
    </submittedName>
</protein>
<dbReference type="SUPFAM" id="SSF53254">
    <property type="entry name" value="Phosphoglycerate mutase-like"/>
    <property type="match status" value="1"/>
</dbReference>
<dbReference type="InterPro" id="IPR029033">
    <property type="entry name" value="His_PPase_superfam"/>
</dbReference>
<dbReference type="AlphaFoldDB" id="A0A8J3RV50"/>
<evidence type="ECO:0000313" key="1">
    <source>
        <dbReference type="EMBL" id="GIH83636.1"/>
    </source>
</evidence>
<dbReference type="Proteomes" id="UP000655044">
    <property type="component" value="Unassembled WGS sequence"/>
</dbReference>
<gene>
    <name evidence="1" type="ORF">Pro02_20440</name>
</gene>
<dbReference type="Pfam" id="PF00300">
    <property type="entry name" value="His_Phos_1"/>
    <property type="match status" value="1"/>
</dbReference>
<evidence type="ECO:0000313" key="2">
    <source>
        <dbReference type="Proteomes" id="UP000655044"/>
    </source>
</evidence>